<evidence type="ECO:0000256" key="1">
    <source>
        <dbReference type="SAM" id="MobiDB-lite"/>
    </source>
</evidence>
<organism evidence="3 4">
    <name type="scientific">Streptomyces sp. 900116325</name>
    <dbReference type="NCBI Taxonomy" id="3154295"/>
    <lineage>
        <taxon>Bacteria</taxon>
        <taxon>Bacillati</taxon>
        <taxon>Actinomycetota</taxon>
        <taxon>Actinomycetes</taxon>
        <taxon>Kitasatosporales</taxon>
        <taxon>Streptomycetaceae</taxon>
        <taxon>Streptomyces</taxon>
    </lineage>
</organism>
<gene>
    <name evidence="3" type="ORF">ABZV61_20940</name>
</gene>
<protein>
    <submittedName>
        <fullName evidence="3">Sugar nucleotide-binding protein</fullName>
    </submittedName>
</protein>
<evidence type="ECO:0000313" key="3">
    <source>
        <dbReference type="EMBL" id="MET8435208.1"/>
    </source>
</evidence>
<comment type="caution">
    <text evidence="3">The sequence shown here is derived from an EMBL/GenBank/DDBJ whole genome shotgun (WGS) entry which is preliminary data.</text>
</comment>
<dbReference type="Pfam" id="PF04321">
    <property type="entry name" value="RmlD_sub_bind"/>
    <property type="match status" value="1"/>
</dbReference>
<feature type="domain" description="RmlD-like substrate binding" evidence="2">
    <location>
        <begin position="7"/>
        <end position="123"/>
    </location>
</feature>
<dbReference type="RefSeq" id="WP_356498305.1">
    <property type="nucleotide sequence ID" value="NZ_JBEXIP010000016.1"/>
</dbReference>
<proteinExistence type="predicted"/>
<dbReference type="EMBL" id="JBEXIP010000016">
    <property type="protein sequence ID" value="MET8435208.1"/>
    <property type="molecule type" value="Genomic_DNA"/>
</dbReference>
<name>A0ABV2UEK2_9ACTN</name>
<dbReference type="Gene3D" id="3.40.50.720">
    <property type="entry name" value="NAD(P)-binding Rossmann-like Domain"/>
    <property type="match status" value="1"/>
</dbReference>
<reference evidence="3 4" key="1">
    <citation type="submission" date="2024-06" db="EMBL/GenBank/DDBJ databases">
        <title>The Natural Products Discovery Center: Release of the First 8490 Sequenced Strains for Exploring Actinobacteria Biosynthetic Diversity.</title>
        <authorList>
            <person name="Kalkreuter E."/>
            <person name="Kautsar S.A."/>
            <person name="Yang D."/>
            <person name="Bader C.D."/>
            <person name="Teijaro C.N."/>
            <person name="Fluegel L."/>
            <person name="Davis C.M."/>
            <person name="Simpson J.R."/>
            <person name="Lauterbach L."/>
            <person name="Steele A.D."/>
            <person name="Gui C."/>
            <person name="Meng S."/>
            <person name="Li G."/>
            <person name="Viehrig K."/>
            <person name="Ye F."/>
            <person name="Su P."/>
            <person name="Kiefer A.F."/>
            <person name="Nichols A."/>
            <person name="Cepeda A.J."/>
            <person name="Yan W."/>
            <person name="Fan B."/>
            <person name="Jiang Y."/>
            <person name="Adhikari A."/>
            <person name="Zheng C.-J."/>
            <person name="Schuster L."/>
            <person name="Cowan T.M."/>
            <person name="Smanski M.J."/>
            <person name="Chevrette M.G."/>
            <person name="De Carvalho L.P.S."/>
            <person name="Shen B."/>
        </authorList>
    </citation>
    <scope>NUCLEOTIDE SEQUENCE [LARGE SCALE GENOMIC DNA]</scope>
    <source>
        <strain evidence="3 4">NPDC005137</strain>
    </source>
</reference>
<feature type="region of interest" description="Disordered" evidence="1">
    <location>
        <begin position="100"/>
        <end position="132"/>
    </location>
</feature>
<dbReference type="InterPro" id="IPR029903">
    <property type="entry name" value="RmlD-like-bd"/>
</dbReference>
<keyword evidence="4" id="KW-1185">Reference proteome</keyword>
<sequence length="194" mass="20886">MTTSWPVTGAGGLLGREVLAELGADTGAAETGLGRDQLDVPEPRALRAVVNGAAWTDVDGAEQAEAAATGVNGTGVRRLARLRGQRRSPAARLHRLRFPGDARQPYPKTHRAVPSTRTGGASWRRASSGRAAAPHRLDVLARGRSPNWSFCGRWWWPGGCSHRLPCRPCASQRHQGCCRSSVPRPRTAQRRSSS</sequence>
<dbReference type="Proteomes" id="UP001550044">
    <property type="component" value="Unassembled WGS sequence"/>
</dbReference>
<accession>A0ABV2UEK2</accession>
<feature type="region of interest" description="Disordered" evidence="1">
    <location>
        <begin position="172"/>
        <end position="194"/>
    </location>
</feature>
<dbReference type="InterPro" id="IPR036291">
    <property type="entry name" value="NAD(P)-bd_dom_sf"/>
</dbReference>
<dbReference type="SUPFAM" id="SSF51735">
    <property type="entry name" value="NAD(P)-binding Rossmann-fold domains"/>
    <property type="match status" value="1"/>
</dbReference>
<evidence type="ECO:0000313" key="4">
    <source>
        <dbReference type="Proteomes" id="UP001550044"/>
    </source>
</evidence>
<feature type="compositionally biased region" description="Low complexity" evidence="1">
    <location>
        <begin position="119"/>
        <end position="132"/>
    </location>
</feature>
<evidence type="ECO:0000259" key="2">
    <source>
        <dbReference type="Pfam" id="PF04321"/>
    </source>
</evidence>